<gene>
    <name evidence="2" type="ORF">BFJ72_g15368</name>
</gene>
<dbReference type="PANTHER" id="PTHR13696:SF99">
    <property type="entry name" value="COBYRINIC ACID AC-DIAMIDE SYNTHASE"/>
    <property type="match status" value="1"/>
</dbReference>
<dbReference type="CDD" id="cd02042">
    <property type="entry name" value="ParAB_family"/>
    <property type="match status" value="1"/>
</dbReference>
<name>A0A420RCK1_GIBIN</name>
<dbReference type="SUPFAM" id="SSF52540">
    <property type="entry name" value="P-loop containing nucleoside triphosphate hydrolases"/>
    <property type="match status" value="1"/>
</dbReference>
<comment type="caution">
    <text evidence="2">The sequence shown here is derived from an EMBL/GenBank/DDBJ whole genome shotgun (WGS) entry which is preliminary data.</text>
</comment>
<dbReference type="EMBL" id="MRDB01000411">
    <property type="protein sequence ID" value="RKL14755.1"/>
    <property type="molecule type" value="Genomic_DNA"/>
</dbReference>
<dbReference type="InterPro" id="IPR027417">
    <property type="entry name" value="P-loop_NTPase"/>
</dbReference>
<dbReference type="Gene3D" id="3.40.50.300">
    <property type="entry name" value="P-loop containing nucleotide triphosphate hydrolases"/>
    <property type="match status" value="1"/>
</dbReference>
<proteinExistence type="predicted"/>
<organism evidence="2 3">
    <name type="scientific">Gibberella intermedia</name>
    <name type="common">Bulb rot disease fungus</name>
    <name type="synonym">Fusarium proliferatum</name>
    <dbReference type="NCBI Taxonomy" id="948311"/>
    <lineage>
        <taxon>Eukaryota</taxon>
        <taxon>Fungi</taxon>
        <taxon>Dikarya</taxon>
        <taxon>Ascomycota</taxon>
        <taxon>Pezizomycotina</taxon>
        <taxon>Sordariomycetes</taxon>
        <taxon>Hypocreomycetidae</taxon>
        <taxon>Hypocreales</taxon>
        <taxon>Nectriaceae</taxon>
        <taxon>Fusarium</taxon>
        <taxon>Fusarium fujikuroi species complex</taxon>
    </lineage>
</organism>
<sequence>MLSLAVANQKGGVSKTTIVTHLAWHLAGQGKSVLFIDNDPQKNASSVMEAYSTPAGISTSQLYRSTELPDLIPEPGVIHLIAADDELADIEPQGTAVLDSFNGNVRALAESFDYLLIDVAPTIGNRMLAALIATDALLSPIDPERFAIDGVATMLETFRNAEEMKLDANANGANFPPTRLLGVFLSKVTRSFPRHRATVQELADTYGGLILP</sequence>
<dbReference type="InterPro" id="IPR050678">
    <property type="entry name" value="DNA_Partitioning_ATPase"/>
</dbReference>
<evidence type="ECO:0000313" key="3">
    <source>
        <dbReference type="Proteomes" id="UP000283569"/>
    </source>
</evidence>
<dbReference type="Proteomes" id="UP000283569">
    <property type="component" value="Unassembled WGS sequence"/>
</dbReference>
<dbReference type="AlphaFoldDB" id="A0A420RCK1"/>
<dbReference type="InterPro" id="IPR025669">
    <property type="entry name" value="AAA_dom"/>
</dbReference>
<protein>
    <recommendedName>
        <fullName evidence="1">AAA domain-containing protein</fullName>
    </recommendedName>
</protein>
<reference evidence="2 3" key="1">
    <citation type="journal article" date="2018" name="Sci. Rep.">
        <title>Characterisation of pathogen-specific regions and novel effector candidates in Fusarium oxysporum f. sp. cepae.</title>
        <authorList>
            <person name="Armitage A.D."/>
            <person name="Taylor A."/>
            <person name="Sobczyk M.K."/>
            <person name="Baxter L."/>
            <person name="Greenfield B.P."/>
            <person name="Bates H.J."/>
            <person name="Wilson F."/>
            <person name="Jackson A.C."/>
            <person name="Ott S."/>
            <person name="Harrison R.J."/>
            <person name="Clarkson J.P."/>
        </authorList>
    </citation>
    <scope>NUCLEOTIDE SEQUENCE [LARGE SCALE GENOMIC DNA]</scope>
    <source>
        <strain evidence="2 3">Fp_A8</strain>
    </source>
</reference>
<dbReference type="PANTHER" id="PTHR13696">
    <property type="entry name" value="P-LOOP CONTAINING NUCLEOSIDE TRIPHOSPHATE HYDROLASE"/>
    <property type="match status" value="1"/>
</dbReference>
<feature type="non-terminal residue" evidence="2">
    <location>
        <position position="212"/>
    </location>
</feature>
<accession>A0A420RCK1</accession>
<evidence type="ECO:0000259" key="1">
    <source>
        <dbReference type="Pfam" id="PF13614"/>
    </source>
</evidence>
<feature type="domain" description="AAA" evidence="1">
    <location>
        <begin position="4"/>
        <end position="163"/>
    </location>
</feature>
<evidence type="ECO:0000313" key="2">
    <source>
        <dbReference type="EMBL" id="RKL14755.1"/>
    </source>
</evidence>
<dbReference type="Pfam" id="PF13614">
    <property type="entry name" value="AAA_31"/>
    <property type="match status" value="1"/>
</dbReference>